<proteinExistence type="predicted"/>
<name>A0ABV0N4W4_9TELE</name>
<comment type="caution">
    <text evidence="1">The sequence shown here is derived from an EMBL/GenBank/DDBJ whole genome shotgun (WGS) entry which is preliminary data.</text>
</comment>
<dbReference type="Proteomes" id="UP001476798">
    <property type="component" value="Unassembled WGS sequence"/>
</dbReference>
<dbReference type="EMBL" id="JAHRIO010023410">
    <property type="protein sequence ID" value="MEQ2166335.1"/>
    <property type="molecule type" value="Genomic_DNA"/>
</dbReference>
<accession>A0ABV0N4W4</accession>
<organism evidence="1 2">
    <name type="scientific">Goodea atripinnis</name>
    <dbReference type="NCBI Taxonomy" id="208336"/>
    <lineage>
        <taxon>Eukaryota</taxon>
        <taxon>Metazoa</taxon>
        <taxon>Chordata</taxon>
        <taxon>Craniata</taxon>
        <taxon>Vertebrata</taxon>
        <taxon>Euteleostomi</taxon>
        <taxon>Actinopterygii</taxon>
        <taxon>Neopterygii</taxon>
        <taxon>Teleostei</taxon>
        <taxon>Neoteleostei</taxon>
        <taxon>Acanthomorphata</taxon>
        <taxon>Ovalentaria</taxon>
        <taxon>Atherinomorphae</taxon>
        <taxon>Cyprinodontiformes</taxon>
        <taxon>Goodeidae</taxon>
        <taxon>Goodea</taxon>
    </lineage>
</organism>
<reference evidence="1 2" key="1">
    <citation type="submission" date="2021-06" db="EMBL/GenBank/DDBJ databases">
        <authorList>
            <person name="Palmer J.M."/>
        </authorList>
    </citation>
    <scope>NUCLEOTIDE SEQUENCE [LARGE SCALE GENOMIC DNA]</scope>
    <source>
        <strain evidence="1 2">GA_2019</strain>
        <tissue evidence="1">Muscle</tissue>
    </source>
</reference>
<evidence type="ECO:0000313" key="2">
    <source>
        <dbReference type="Proteomes" id="UP001476798"/>
    </source>
</evidence>
<gene>
    <name evidence="1" type="ORF">GOODEAATRI_026910</name>
</gene>
<sequence length="130" mass="13752">MVYILNYIHEVARDERGGGLTGEADGMLIWVHTQRLTWPASSLSAGGFPGALGRCGLGRCCGPPAPVYWACSEASPLVALSSSCVGAFLLKWSTSLGKGLVVFKLPSWFRFTGKALGGNLQLKGIPCHLS</sequence>
<keyword evidence="2" id="KW-1185">Reference proteome</keyword>
<protein>
    <submittedName>
        <fullName evidence="1">Uncharacterized protein</fullName>
    </submittedName>
</protein>
<evidence type="ECO:0000313" key="1">
    <source>
        <dbReference type="EMBL" id="MEQ2166335.1"/>
    </source>
</evidence>